<reference evidence="3" key="1">
    <citation type="submission" date="2023-06" db="EMBL/GenBank/DDBJ databases">
        <title>Genome-scale phylogeny and comparative genomics of the fungal order Sordariales.</title>
        <authorList>
            <consortium name="Lawrence Berkeley National Laboratory"/>
            <person name="Hensen N."/>
            <person name="Bonometti L."/>
            <person name="Westerberg I."/>
            <person name="Brannstrom I.O."/>
            <person name="Guillou S."/>
            <person name="Cros-Aarteil S."/>
            <person name="Calhoun S."/>
            <person name="Haridas S."/>
            <person name="Kuo A."/>
            <person name="Mondo S."/>
            <person name="Pangilinan J."/>
            <person name="Riley R."/>
            <person name="LaButti K."/>
            <person name="Andreopoulos B."/>
            <person name="Lipzen A."/>
            <person name="Chen C."/>
            <person name="Yanf M."/>
            <person name="Daum C."/>
            <person name="Ng V."/>
            <person name="Clum A."/>
            <person name="Steindorff A."/>
            <person name="Ohm R."/>
            <person name="Martin F."/>
            <person name="Silar P."/>
            <person name="Natvig D."/>
            <person name="Lalanne C."/>
            <person name="Gautier V."/>
            <person name="Ament-velasquez S.L."/>
            <person name="Kruys A."/>
            <person name="Hutchinson M.I."/>
            <person name="Powell A.J."/>
            <person name="Barry K."/>
            <person name="Miller A.N."/>
            <person name="Grigoriev I.V."/>
            <person name="Debuchy R."/>
            <person name="Gladieux P."/>
            <person name="Thoren M.H."/>
            <person name="Johannesson H."/>
        </authorList>
    </citation>
    <scope>NUCLEOTIDE SEQUENCE</scope>
    <source>
        <strain evidence="3">SMH3187-1</strain>
    </source>
</reference>
<feature type="domain" description="DUF4604" evidence="2">
    <location>
        <begin position="7"/>
        <end position="188"/>
    </location>
</feature>
<proteinExistence type="predicted"/>
<dbReference type="InterPro" id="IPR027911">
    <property type="entry name" value="DUF4604"/>
</dbReference>
<organism evidence="3 4">
    <name type="scientific">Schizothecium vesticola</name>
    <dbReference type="NCBI Taxonomy" id="314040"/>
    <lineage>
        <taxon>Eukaryota</taxon>
        <taxon>Fungi</taxon>
        <taxon>Dikarya</taxon>
        <taxon>Ascomycota</taxon>
        <taxon>Pezizomycotina</taxon>
        <taxon>Sordariomycetes</taxon>
        <taxon>Sordariomycetidae</taxon>
        <taxon>Sordariales</taxon>
        <taxon>Schizotheciaceae</taxon>
        <taxon>Schizothecium</taxon>
    </lineage>
</organism>
<keyword evidence="4" id="KW-1185">Reference proteome</keyword>
<feature type="compositionally biased region" description="Basic and acidic residues" evidence="1">
    <location>
        <begin position="93"/>
        <end position="121"/>
    </location>
</feature>
<evidence type="ECO:0000313" key="4">
    <source>
        <dbReference type="Proteomes" id="UP001172155"/>
    </source>
</evidence>
<gene>
    <name evidence="3" type="ORF">B0T18DRAFT_433775</name>
</gene>
<evidence type="ECO:0000313" key="3">
    <source>
        <dbReference type="EMBL" id="KAK0752787.1"/>
    </source>
</evidence>
<dbReference type="Pfam" id="PF15377">
    <property type="entry name" value="DUF4604"/>
    <property type="match status" value="1"/>
</dbReference>
<feature type="compositionally biased region" description="Low complexity" evidence="1">
    <location>
        <begin position="66"/>
        <end position="81"/>
    </location>
</feature>
<protein>
    <recommendedName>
        <fullName evidence="2">DUF4604 domain-containing protein</fullName>
    </recommendedName>
</protein>
<feature type="compositionally biased region" description="Basic and acidic residues" evidence="1">
    <location>
        <begin position="147"/>
        <end position="174"/>
    </location>
</feature>
<dbReference type="AlphaFoldDB" id="A0AA40F7R5"/>
<comment type="caution">
    <text evidence="3">The sequence shown here is derived from an EMBL/GenBank/DDBJ whole genome shotgun (WGS) entry which is preliminary data.</text>
</comment>
<evidence type="ECO:0000259" key="2">
    <source>
        <dbReference type="Pfam" id="PF15377"/>
    </source>
</evidence>
<sequence length="189" mass="19686">MSKITNKNLSYNTTLPPFLARLRGEAGGSSYDGPDPILSARRRPVKPRSGSAEAEDMPTVVDAETGEVVSGVSVKDGVVTSLESPLGGEGEEGEKGKKDEGEGVKKGEGEVGSEKKEEAKPGEGLVKRKRKVGRVVGAEREEDGEGGGEKGVDATKGKDGGKEKSDGKGKSEAKKKAKKIKLSFGDEDG</sequence>
<feature type="region of interest" description="Disordered" evidence="1">
    <location>
        <begin position="23"/>
        <end position="189"/>
    </location>
</feature>
<dbReference type="Proteomes" id="UP001172155">
    <property type="component" value="Unassembled WGS sequence"/>
</dbReference>
<accession>A0AA40F7R5</accession>
<evidence type="ECO:0000256" key="1">
    <source>
        <dbReference type="SAM" id="MobiDB-lite"/>
    </source>
</evidence>
<name>A0AA40F7R5_9PEZI</name>
<dbReference type="EMBL" id="JAUKUD010000001">
    <property type="protein sequence ID" value="KAK0752787.1"/>
    <property type="molecule type" value="Genomic_DNA"/>
</dbReference>